<dbReference type="EMBL" id="UINC01000170">
    <property type="protein sequence ID" value="SUZ50444.1"/>
    <property type="molecule type" value="Genomic_DNA"/>
</dbReference>
<accession>A0A381N8Q7</accession>
<evidence type="ECO:0000313" key="1">
    <source>
        <dbReference type="EMBL" id="SUZ50444.1"/>
    </source>
</evidence>
<organism evidence="1">
    <name type="scientific">marine metagenome</name>
    <dbReference type="NCBI Taxonomy" id="408172"/>
    <lineage>
        <taxon>unclassified sequences</taxon>
        <taxon>metagenomes</taxon>
        <taxon>ecological metagenomes</taxon>
    </lineage>
</organism>
<proteinExistence type="predicted"/>
<sequence length="57" mass="6414">MVIFVTRSVNPGLVLSMFFIFSDVPVIYSLESSAKILIPDGETLCHLRAKLYRKSPI</sequence>
<protein>
    <submittedName>
        <fullName evidence="1">Uncharacterized protein</fullName>
    </submittedName>
</protein>
<dbReference type="AlphaFoldDB" id="A0A381N8Q7"/>
<reference evidence="1" key="1">
    <citation type="submission" date="2018-05" db="EMBL/GenBank/DDBJ databases">
        <authorList>
            <person name="Lanie J.A."/>
            <person name="Ng W.-L."/>
            <person name="Kazmierczak K.M."/>
            <person name="Andrzejewski T.M."/>
            <person name="Davidsen T.M."/>
            <person name="Wayne K.J."/>
            <person name="Tettelin H."/>
            <person name="Glass J.I."/>
            <person name="Rusch D."/>
            <person name="Podicherti R."/>
            <person name="Tsui H.-C.T."/>
            <person name="Winkler M.E."/>
        </authorList>
    </citation>
    <scope>NUCLEOTIDE SEQUENCE</scope>
</reference>
<name>A0A381N8Q7_9ZZZZ</name>
<gene>
    <name evidence="1" type="ORF">METZ01_LOCUS3298</name>
</gene>